<dbReference type="EMBL" id="SSWX01000003">
    <property type="protein sequence ID" value="THJ35639.1"/>
    <property type="molecule type" value="Genomic_DNA"/>
</dbReference>
<reference evidence="3 4" key="1">
    <citation type="submission" date="2019-04" db="EMBL/GenBank/DDBJ databases">
        <title>Lampropedia sp YIM MLB12 draf genome.</title>
        <authorList>
            <person name="Wang Y.-X."/>
        </authorList>
    </citation>
    <scope>NUCLEOTIDE SEQUENCE [LARGE SCALE GENOMIC DNA]</scope>
    <source>
        <strain evidence="3 4">YIM MLB12</strain>
    </source>
</reference>
<keyword evidence="2" id="KW-1133">Transmembrane helix</keyword>
<feature type="transmembrane region" description="Helical" evidence="2">
    <location>
        <begin position="99"/>
        <end position="121"/>
    </location>
</feature>
<accession>A0A4S5BT89</accession>
<feature type="transmembrane region" description="Helical" evidence="2">
    <location>
        <begin position="127"/>
        <end position="149"/>
    </location>
</feature>
<feature type="transmembrane region" description="Helical" evidence="2">
    <location>
        <begin position="45"/>
        <end position="64"/>
    </location>
</feature>
<feature type="transmembrane region" description="Helical" evidence="2">
    <location>
        <begin position="70"/>
        <end position="92"/>
    </location>
</feature>
<protein>
    <recommendedName>
        <fullName evidence="5">ATP synthase subunit I</fullName>
    </recommendedName>
</protein>
<dbReference type="AlphaFoldDB" id="A0A4S5BT89"/>
<evidence type="ECO:0000313" key="3">
    <source>
        <dbReference type="EMBL" id="THJ35639.1"/>
    </source>
</evidence>
<keyword evidence="4" id="KW-1185">Reference proteome</keyword>
<evidence type="ECO:0000313" key="4">
    <source>
        <dbReference type="Proteomes" id="UP000306236"/>
    </source>
</evidence>
<evidence type="ECO:0008006" key="5">
    <source>
        <dbReference type="Google" id="ProtNLM"/>
    </source>
</evidence>
<keyword evidence="2" id="KW-0812">Transmembrane</keyword>
<dbReference type="Proteomes" id="UP000306236">
    <property type="component" value="Unassembled WGS sequence"/>
</dbReference>
<evidence type="ECO:0000256" key="2">
    <source>
        <dbReference type="SAM" id="Phobius"/>
    </source>
</evidence>
<comment type="caution">
    <text evidence="3">The sequence shown here is derived from an EMBL/GenBank/DDBJ whole genome shotgun (WGS) entry which is preliminary data.</text>
</comment>
<name>A0A4S5BT89_9BURK</name>
<organism evidence="3 4">
    <name type="scientific">Lampropedia aestuarii</name>
    <dbReference type="NCBI Taxonomy" id="2562762"/>
    <lineage>
        <taxon>Bacteria</taxon>
        <taxon>Pseudomonadati</taxon>
        <taxon>Pseudomonadota</taxon>
        <taxon>Betaproteobacteria</taxon>
        <taxon>Burkholderiales</taxon>
        <taxon>Comamonadaceae</taxon>
        <taxon>Lampropedia</taxon>
    </lineage>
</organism>
<dbReference type="OrthoDB" id="9154947at2"/>
<evidence type="ECO:0000256" key="1">
    <source>
        <dbReference type="SAM" id="MobiDB-lite"/>
    </source>
</evidence>
<feature type="region of interest" description="Disordered" evidence="1">
    <location>
        <begin position="1"/>
        <end position="20"/>
    </location>
</feature>
<dbReference type="RefSeq" id="WP_136405238.1">
    <property type="nucleotide sequence ID" value="NZ_SSWX01000003.1"/>
</dbReference>
<gene>
    <name evidence="3" type="ORF">E8K88_03375</name>
</gene>
<sequence length="154" mass="17496">MKRLQEAAFDADDSNDSQWDGVEPLTAEQAEQWRRTHWQPSPWKVVQWQAIVSIALGLVIWGVSRDSAAIISWLYGTLAIWLPACMFAKVVVSKPELGVLVMFEMLKLLLNVVLLLMAPLLLDKVAWAYLLGAVVITVNMYWIAPIVMARYRRV</sequence>
<proteinExistence type="predicted"/>
<keyword evidence="2" id="KW-0472">Membrane</keyword>